<feature type="domain" description="Response regulatory" evidence="2">
    <location>
        <begin position="9"/>
        <end position="70"/>
    </location>
</feature>
<gene>
    <name evidence="3" type="ORF">S06H3_49250</name>
</gene>
<dbReference type="Pfam" id="PF00072">
    <property type="entry name" value="Response_reg"/>
    <property type="match status" value="1"/>
</dbReference>
<organism evidence="3">
    <name type="scientific">marine sediment metagenome</name>
    <dbReference type="NCBI Taxonomy" id="412755"/>
    <lineage>
        <taxon>unclassified sequences</taxon>
        <taxon>metagenomes</taxon>
        <taxon>ecological metagenomes</taxon>
    </lineage>
</organism>
<name>X1P4N1_9ZZZZ</name>
<reference evidence="3" key="1">
    <citation type="journal article" date="2014" name="Front. Microbiol.">
        <title>High frequency of phylogenetically diverse reductive dehalogenase-homologous genes in deep subseafloor sedimentary metagenomes.</title>
        <authorList>
            <person name="Kawai M."/>
            <person name="Futagami T."/>
            <person name="Toyoda A."/>
            <person name="Takaki Y."/>
            <person name="Nishi S."/>
            <person name="Hori S."/>
            <person name="Arai W."/>
            <person name="Tsubouchi T."/>
            <person name="Morono Y."/>
            <person name="Uchiyama I."/>
            <person name="Ito T."/>
            <person name="Fujiyama A."/>
            <person name="Inagaki F."/>
            <person name="Takami H."/>
        </authorList>
    </citation>
    <scope>NUCLEOTIDE SEQUENCE</scope>
    <source>
        <strain evidence="3">Expedition CK06-06</strain>
    </source>
</reference>
<dbReference type="PANTHER" id="PTHR44591">
    <property type="entry name" value="STRESS RESPONSE REGULATOR PROTEIN 1"/>
    <property type="match status" value="1"/>
</dbReference>
<feature type="non-terminal residue" evidence="3">
    <location>
        <position position="70"/>
    </location>
</feature>
<proteinExistence type="predicted"/>
<accession>X1P4N1</accession>
<dbReference type="InterPro" id="IPR011006">
    <property type="entry name" value="CheY-like_superfamily"/>
</dbReference>
<evidence type="ECO:0000313" key="3">
    <source>
        <dbReference type="EMBL" id="GAI33960.1"/>
    </source>
</evidence>
<dbReference type="SUPFAM" id="SSF52172">
    <property type="entry name" value="CheY-like"/>
    <property type="match status" value="1"/>
</dbReference>
<keyword evidence="1" id="KW-0597">Phosphoprotein</keyword>
<dbReference type="GO" id="GO:0000160">
    <property type="term" value="P:phosphorelay signal transduction system"/>
    <property type="evidence" value="ECO:0007669"/>
    <property type="project" value="InterPro"/>
</dbReference>
<sequence length="70" mass="7821">MAEKEQVRKILLVDDDPLILETLSGIFNKKGYEAISTSDGVKALKKLESERPDLILLDVNMPEMDGIETC</sequence>
<dbReference type="Gene3D" id="3.40.50.2300">
    <property type="match status" value="1"/>
</dbReference>
<dbReference type="InterPro" id="IPR050595">
    <property type="entry name" value="Bact_response_regulator"/>
</dbReference>
<dbReference type="InterPro" id="IPR001789">
    <property type="entry name" value="Sig_transdc_resp-reg_receiver"/>
</dbReference>
<dbReference type="PANTHER" id="PTHR44591:SF3">
    <property type="entry name" value="RESPONSE REGULATORY DOMAIN-CONTAINING PROTEIN"/>
    <property type="match status" value="1"/>
</dbReference>
<dbReference type="AlphaFoldDB" id="X1P4N1"/>
<evidence type="ECO:0000259" key="2">
    <source>
        <dbReference type="PROSITE" id="PS50110"/>
    </source>
</evidence>
<dbReference type="EMBL" id="BARV01031085">
    <property type="protein sequence ID" value="GAI33960.1"/>
    <property type="molecule type" value="Genomic_DNA"/>
</dbReference>
<comment type="caution">
    <text evidence="3">The sequence shown here is derived from an EMBL/GenBank/DDBJ whole genome shotgun (WGS) entry which is preliminary data.</text>
</comment>
<protein>
    <recommendedName>
        <fullName evidence="2">Response regulatory domain-containing protein</fullName>
    </recommendedName>
</protein>
<evidence type="ECO:0000256" key="1">
    <source>
        <dbReference type="ARBA" id="ARBA00022553"/>
    </source>
</evidence>
<dbReference type="PROSITE" id="PS50110">
    <property type="entry name" value="RESPONSE_REGULATORY"/>
    <property type="match status" value="1"/>
</dbReference>